<evidence type="ECO:0000313" key="5">
    <source>
        <dbReference type="Proteomes" id="UP001148838"/>
    </source>
</evidence>
<dbReference type="PANTHER" id="PTHR13618">
    <property type="entry name" value="LEUCINE ZIPPER CONTAINING TRANSCRIPTION FACTOR LZF1"/>
    <property type="match status" value="1"/>
</dbReference>
<feature type="domain" description="HAT C-terminal dimerisation" evidence="2">
    <location>
        <begin position="548"/>
        <end position="605"/>
    </location>
</feature>
<proteinExistence type="inferred from homology"/>
<accession>A0ABQ8T0C8</accession>
<dbReference type="InterPro" id="IPR008906">
    <property type="entry name" value="HATC_C_dom"/>
</dbReference>
<dbReference type="Pfam" id="PF05699">
    <property type="entry name" value="Dimer_Tnp_hAT"/>
    <property type="match status" value="1"/>
</dbReference>
<dbReference type="InterPro" id="IPR025398">
    <property type="entry name" value="DUF4371"/>
</dbReference>
<evidence type="ECO:0000256" key="1">
    <source>
        <dbReference type="ARBA" id="ARBA00005535"/>
    </source>
</evidence>
<dbReference type="InterPro" id="IPR012337">
    <property type="entry name" value="RNaseH-like_sf"/>
</dbReference>
<dbReference type="Pfam" id="PF14291">
    <property type="entry name" value="DUF4371"/>
    <property type="match status" value="1"/>
</dbReference>
<organism evidence="4 5">
    <name type="scientific">Periplaneta americana</name>
    <name type="common">American cockroach</name>
    <name type="synonym">Blatta americana</name>
    <dbReference type="NCBI Taxonomy" id="6978"/>
    <lineage>
        <taxon>Eukaryota</taxon>
        <taxon>Metazoa</taxon>
        <taxon>Ecdysozoa</taxon>
        <taxon>Arthropoda</taxon>
        <taxon>Hexapoda</taxon>
        <taxon>Insecta</taxon>
        <taxon>Pterygota</taxon>
        <taxon>Neoptera</taxon>
        <taxon>Polyneoptera</taxon>
        <taxon>Dictyoptera</taxon>
        <taxon>Blattodea</taxon>
        <taxon>Blattoidea</taxon>
        <taxon>Blattidae</taxon>
        <taxon>Blattinae</taxon>
        <taxon>Periplaneta</taxon>
    </lineage>
</organism>
<dbReference type="EMBL" id="JAJSOF020000017">
    <property type="protein sequence ID" value="KAJ4439929.1"/>
    <property type="molecule type" value="Genomic_DNA"/>
</dbReference>
<name>A0ABQ8T0C8_PERAM</name>
<evidence type="ECO:0000259" key="3">
    <source>
        <dbReference type="Pfam" id="PF14291"/>
    </source>
</evidence>
<reference evidence="4 5" key="1">
    <citation type="journal article" date="2022" name="Allergy">
        <title>Genome assembly and annotation of Periplaneta americana reveal a comprehensive cockroach allergen profile.</title>
        <authorList>
            <person name="Wang L."/>
            <person name="Xiong Q."/>
            <person name="Saelim N."/>
            <person name="Wang L."/>
            <person name="Nong W."/>
            <person name="Wan A.T."/>
            <person name="Shi M."/>
            <person name="Liu X."/>
            <person name="Cao Q."/>
            <person name="Hui J.H.L."/>
            <person name="Sookrung N."/>
            <person name="Leung T.F."/>
            <person name="Tungtrongchitr A."/>
            <person name="Tsui S.K.W."/>
        </authorList>
    </citation>
    <scope>NUCLEOTIDE SEQUENCE [LARGE SCALE GENOMIC DNA]</scope>
    <source>
        <strain evidence="4">PWHHKU_190912</strain>
    </source>
</reference>
<dbReference type="Pfam" id="PF10259">
    <property type="entry name" value="Rogdi_lz"/>
    <property type="match status" value="1"/>
</dbReference>
<evidence type="ECO:0000313" key="4">
    <source>
        <dbReference type="EMBL" id="KAJ4439929.1"/>
    </source>
</evidence>
<dbReference type="InterPro" id="IPR028241">
    <property type="entry name" value="RAVE2/Rogdi"/>
</dbReference>
<feature type="domain" description="DUF4371" evidence="3">
    <location>
        <begin position="97"/>
        <end position="209"/>
    </location>
</feature>
<protein>
    <submittedName>
        <fullName evidence="4">Uncharacterized protein</fullName>
    </submittedName>
</protein>
<gene>
    <name evidence="4" type="ORF">ANN_08060</name>
</gene>
<comment type="caution">
    <text evidence="4">The sequence shown here is derived from an EMBL/GenBank/DDBJ whole genome shotgun (WGS) entry which is preliminary data.</text>
</comment>
<evidence type="ECO:0000259" key="2">
    <source>
        <dbReference type="Pfam" id="PF05699"/>
    </source>
</evidence>
<keyword evidence="5" id="KW-1185">Reference proteome</keyword>
<dbReference type="Proteomes" id="UP001148838">
    <property type="component" value="Unassembled WGS sequence"/>
</dbReference>
<dbReference type="SUPFAM" id="SSF53098">
    <property type="entry name" value="Ribonuclease H-like"/>
    <property type="match status" value="1"/>
</dbReference>
<comment type="similarity">
    <text evidence="1">Belongs to the rogdi family.</text>
</comment>
<sequence>MADTEKEEAANLQTEFEWVLHEEVHAVLNQLHTILLECVRRFPVPLCGNDGPLKQDKFVLTAPPELKCIVTLTGDSITHAGCGIKKHWENMGYFRGASKTIQNELIECIEEEIQDFIGKRINEAPFFACIVDETTDITETSQCSIAVRLVDTEGDIQEFFLGFHDVSESRNAEGLCNVLCNVLQKYDVQSKLVAQTYDGASVMAGELNGLKAKVNELAPQALFTYCFAHRLNLVLQQSCSKIKSVNIFFSTLHGIPAFFNRSSKRTAILDRIVEQRMPTSSDVRWNSNTKLISVVHTKRVKLIKAFNEITDFPDSNGNSAREAQGFINNLRDFNFVFLLVTFQEIFNKTELLFNILQKKNDIRMCINAISDCLLYIRNLRSDQQYIVFMEAAGTATRSDSLTSFRRNKLMEECAPYKYKQLYFEILDNILTQLESRFQNYEKLKFLELGDTTRFSIYSQHFPTEALDSLFQNYEKLKFLELGDTTRFSIYSQHFPTEALDSLFQNYETYFDSVKLRVELQTVFSPLHKETFHGKSLSELIKKMIESETSEILPNAFQLFCLIATIPSTSASVERSFSCLNCVKTFLRNSMTQERLSALACISIEKGILHKLQSRPTWNDDLIDRFAKKKDRRDINFKVQRQQNVMHRTTIQNDNPWKLQQVQDAGNHLQQAIQHIENVDKDYQFKSSEEVLHVLGSILGCLQRGRTSLIVPRKRTIDDLMKSRNMKSLAPCLPEDLAISFYIQSHKLIFAVYQLSNVHGTMKFDSHQAECSIPWLNEVLVLFTVALQLCQQLKDKV</sequence>
<dbReference type="PANTHER" id="PTHR13618:SF1">
    <property type="entry name" value="PROTEIN ROGDI HOMOLOG"/>
    <property type="match status" value="1"/>
</dbReference>